<evidence type="ECO:0000313" key="1">
    <source>
        <dbReference type="EMBL" id="WUQ82964.1"/>
    </source>
</evidence>
<accession>A0ABZ1TYU8</accession>
<dbReference type="RefSeq" id="WP_328954005.1">
    <property type="nucleotide sequence ID" value="NZ_CP108110.1"/>
</dbReference>
<dbReference type="EMBL" id="CP108110">
    <property type="protein sequence ID" value="WUQ82964.1"/>
    <property type="molecule type" value="Genomic_DNA"/>
</dbReference>
<keyword evidence="2" id="KW-1185">Reference proteome</keyword>
<reference evidence="1" key="1">
    <citation type="submission" date="2022-10" db="EMBL/GenBank/DDBJ databases">
        <title>The complete genomes of actinobacterial strains from the NBC collection.</title>
        <authorList>
            <person name="Joergensen T.S."/>
            <person name="Alvarez Arevalo M."/>
            <person name="Sterndorff E.B."/>
            <person name="Faurdal D."/>
            <person name="Vuksanovic O."/>
            <person name="Mourched A.-S."/>
            <person name="Charusanti P."/>
            <person name="Shaw S."/>
            <person name="Blin K."/>
            <person name="Weber T."/>
        </authorList>
    </citation>
    <scope>NUCLEOTIDE SEQUENCE</scope>
    <source>
        <strain evidence="1">NBC_00222</strain>
    </source>
</reference>
<proteinExistence type="predicted"/>
<sequence length="43" mass="4606">MNVEQQRCAAAGSAQADLAMPVTPALTVRRYIDHALICSACCR</sequence>
<evidence type="ECO:0000313" key="2">
    <source>
        <dbReference type="Proteomes" id="UP001432222"/>
    </source>
</evidence>
<protein>
    <submittedName>
        <fullName evidence="1">Uncharacterized protein</fullName>
    </submittedName>
</protein>
<organism evidence="1 2">
    <name type="scientific">Kitasatospora purpeofusca</name>
    <dbReference type="NCBI Taxonomy" id="67352"/>
    <lineage>
        <taxon>Bacteria</taxon>
        <taxon>Bacillati</taxon>
        <taxon>Actinomycetota</taxon>
        <taxon>Actinomycetes</taxon>
        <taxon>Kitasatosporales</taxon>
        <taxon>Streptomycetaceae</taxon>
        <taxon>Kitasatospora</taxon>
    </lineage>
</organism>
<gene>
    <name evidence="1" type="ORF">OHA16_08240</name>
</gene>
<name>A0ABZ1TYU8_9ACTN</name>
<dbReference type="Proteomes" id="UP001432222">
    <property type="component" value="Chromosome"/>
</dbReference>